<evidence type="ECO:0000313" key="1">
    <source>
        <dbReference type="EMBL" id="STX35916.1"/>
    </source>
</evidence>
<proteinExistence type="predicted"/>
<evidence type="ECO:0000313" key="2">
    <source>
        <dbReference type="Proteomes" id="UP000255316"/>
    </source>
</evidence>
<protein>
    <submittedName>
        <fullName evidence="1">Uncharacterized protein</fullName>
    </submittedName>
</protein>
<name>A0A378ILB0_9GAMM</name>
<dbReference type="Proteomes" id="UP000255316">
    <property type="component" value="Unassembled WGS sequence"/>
</dbReference>
<reference evidence="1 2" key="1">
    <citation type="submission" date="2018-06" db="EMBL/GenBank/DDBJ databases">
        <authorList>
            <consortium name="Pathogen Informatics"/>
            <person name="Doyle S."/>
        </authorList>
    </citation>
    <scope>NUCLEOTIDE SEQUENCE [LARGE SCALE GENOMIC DNA]</scope>
    <source>
        <strain evidence="1 2">NCTC12438</strain>
    </source>
</reference>
<gene>
    <name evidence="1" type="ORF">NCTC12438_02544</name>
</gene>
<accession>A0A378ILB0</accession>
<dbReference type="EMBL" id="UGNX01000001">
    <property type="protein sequence ID" value="STX35916.1"/>
    <property type="molecule type" value="Genomic_DNA"/>
</dbReference>
<dbReference type="AlphaFoldDB" id="A0A378ILB0"/>
<organism evidence="1 2">
    <name type="scientific">Legionella cincinnatiensis</name>
    <dbReference type="NCBI Taxonomy" id="28085"/>
    <lineage>
        <taxon>Bacteria</taxon>
        <taxon>Pseudomonadati</taxon>
        <taxon>Pseudomonadota</taxon>
        <taxon>Gammaproteobacteria</taxon>
        <taxon>Legionellales</taxon>
        <taxon>Legionellaceae</taxon>
        <taxon>Legionella</taxon>
    </lineage>
</organism>
<sequence>MQKYVKGLSHPFFQKSEGEINENISVLDNAAKLRMFTD</sequence>